<dbReference type="Proteomes" id="UP001066276">
    <property type="component" value="Chromosome 12"/>
</dbReference>
<evidence type="ECO:0000313" key="1">
    <source>
        <dbReference type="EMBL" id="KAJ1083724.1"/>
    </source>
</evidence>
<evidence type="ECO:0000313" key="2">
    <source>
        <dbReference type="Proteomes" id="UP001066276"/>
    </source>
</evidence>
<name>A0AAV7KYP2_PLEWA</name>
<dbReference type="AlphaFoldDB" id="A0AAV7KYP2"/>
<gene>
    <name evidence="1" type="ORF">NDU88_003879</name>
</gene>
<organism evidence="1 2">
    <name type="scientific">Pleurodeles waltl</name>
    <name type="common">Iberian ribbed newt</name>
    <dbReference type="NCBI Taxonomy" id="8319"/>
    <lineage>
        <taxon>Eukaryota</taxon>
        <taxon>Metazoa</taxon>
        <taxon>Chordata</taxon>
        <taxon>Craniata</taxon>
        <taxon>Vertebrata</taxon>
        <taxon>Euteleostomi</taxon>
        <taxon>Amphibia</taxon>
        <taxon>Batrachia</taxon>
        <taxon>Caudata</taxon>
        <taxon>Salamandroidea</taxon>
        <taxon>Salamandridae</taxon>
        <taxon>Pleurodelinae</taxon>
        <taxon>Pleurodeles</taxon>
    </lineage>
</organism>
<dbReference type="EMBL" id="JANPWB010000016">
    <property type="protein sequence ID" value="KAJ1083724.1"/>
    <property type="molecule type" value="Genomic_DNA"/>
</dbReference>
<protein>
    <submittedName>
        <fullName evidence="1">Uncharacterized protein</fullName>
    </submittedName>
</protein>
<proteinExistence type="predicted"/>
<accession>A0AAV7KYP2</accession>
<keyword evidence="2" id="KW-1185">Reference proteome</keyword>
<reference evidence="1" key="1">
    <citation type="journal article" date="2022" name="bioRxiv">
        <title>Sequencing and chromosome-scale assembly of the giantPleurodeles waltlgenome.</title>
        <authorList>
            <person name="Brown T."/>
            <person name="Elewa A."/>
            <person name="Iarovenko S."/>
            <person name="Subramanian E."/>
            <person name="Araus A.J."/>
            <person name="Petzold A."/>
            <person name="Susuki M."/>
            <person name="Suzuki K.-i.T."/>
            <person name="Hayashi T."/>
            <person name="Toyoda A."/>
            <person name="Oliveira C."/>
            <person name="Osipova E."/>
            <person name="Leigh N.D."/>
            <person name="Simon A."/>
            <person name="Yun M.H."/>
        </authorList>
    </citation>
    <scope>NUCLEOTIDE SEQUENCE</scope>
    <source>
        <strain evidence="1">20211129_DDA</strain>
        <tissue evidence="1">Liver</tissue>
    </source>
</reference>
<sequence>MTADGPVQWSFFSFYNPEQPAGCFRVETHAEASPLTYKKSLKTPIGRLQARSTGQVHCNHGESRTPLMTADGPVQWSFFSFYDPEQPAGCFRVETHAEASPLTYKKSLKTPIGRLQARSTGRCTATMEKVEVSSVEAWGL</sequence>
<comment type="caution">
    <text evidence="1">The sequence shown here is derived from an EMBL/GenBank/DDBJ whole genome shotgun (WGS) entry which is preliminary data.</text>
</comment>